<evidence type="ECO:0000313" key="1">
    <source>
        <dbReference type="EMBL" id="EHO13855.1"/>
    </source>
</evidence>
<dbReference type="AlphaFoldDB" id="A0AAV3F508"/>
<gene>
    <name evidence="1" type="ORF">HMPREF9715_00929</name>
</gene>
<dbReference type="EMBL" id="AGEE01000008">
    <property type="protein sequence ID" value="EHO13855.1"/>
    <property type="molecule type" value="Genomic_DNA"/>
</dbReference>
<protein>
    <submittedName>
        <fullName evidence="1">Uncharacterized protein</fullName>
    </submittedName>
</protein>
<name>A0AAV3F508_9FLAO</name>
<evidence type="ECO:0000313" key="2">
    <source>
        <dbReference type="Proteomes" id="UP000004834"/>
    </source>
</evidence>
<sequence length="147" mass="16977">MKITVKLKIADLEDIFYGDIRKGTSPHGLKPYIPHYLLEDGALNGVYFTPDSITLDVFSKYLQLVFSQKILIINNFYSVSPFTSEINLERATEDWFHAFSPYFVKRGNEISGPFVLGEEYHSLNPRFYKNKPIIEEFNNGNIYLVAI</sequence>
<dbReference type="RefSeq" id="WP_006262983.1">
    <property type="nucleotide sequence ID" value="NZ_JH590837.1"/>
</dbReference>
<reference evidence="1 2" key="1">
    <citation type="submission" date="2011-11" db="EMBL/GenBank/DDBJ databases">
        <title>The Genome Sequence of Myroides odoratimimus CIP 101113.</title>
        <authorList>
            <person name="Earl A."/>
            <person name="Ward D."/>
            <person name="Feldgarden M."/>
            <person name="Gevers D."/>
            <person name="Huys G."/>
            <person name="Young S.K."/>
            <person name="Zeng Q."/>
            <person name="Gargeya S."/>
            <person name="Fitzgerald M."/>
            <person name="Haas B."/>
            <person name="Abouelleil A."/>
            <person name="Alvarado L."/>
            <person name="Arachchi H.M."/>
            <person name="Berlin A."/>
            <person name="Brown A."/>
            <person name="Chapman S.B."/>
            <person name="Chen Z."/>
            <person name="Dunbar C."/>
            <person name="Freedman E."/>
            <person name="Gearin G."/>
            <person name="Goldberg J."/>
            <person name="Griggs A."/>
            <person name="Gujja S."/>
            <person name="Heiman D."/>
            <person name="Howarth C."/>
            <person name="Larson L."/>
            <person name="Lui A."/>
            <person name="MacDonald P.J.P."/>
            <person name="Montmayeur A."/>
            <person name="Murphy C."/>
            <person name="Neiman D."/>
            <person name="Pearson M."/>
            <person name="Priest M."/>
            <person name="Roberts A."/>
            <person name="Saif S."/>
            <person name="Shea T."/>
            <person name="Shenoy N."/>
            <person name="Sisk P."/>
            <person name="Stolte C."/>
            <person name="Sykes S."/>
            <person name="Wortman J."/>
            <person name="Nusbaum C."/>
            <person name="Birren B."/>
        </authorList>
    </citation>
    <scope>NUCLEOTIDE SEQUENCE [LARGE SCALE GENOMIC DNA]</scope>
    <source>
        <strain evidence="1 2">CIP 101113</strain>
    </source>
</reference>
<dbReference type="Proteomes" id="UP000004834">
    <property type="component" value="Unassembled WGS sequence"/>
</dbReference>
<comment type="caution">
    <text evidence="1">The sequence shown here is derived from an EMBL/GenBank/DDBJ whole genome shotgun (WGS) entry which is preliminary data.</text>
</comment>
<proteinExistence type="predicted"/>
<accession>A0AAV3F508</accession>
<organism evidence="1 2">
    <name type="scientific">Myroides odoratimimus CIP 101113</name>
    <dbReference type="NCBI Taxonomy" id="883154"/>
    <lineage>
        <taxon>Bacteria</taxon>
        <taxon>Pseudomonadati</taxon>
        <taxon>Bacteroidota</taxon>
        <taxon>Flavobacteriia</taxon>
        <taxon>Flavobacteriales</taxon>
        <taxon>Flavobacteriaceae</taxon>
        <taxon>Myroides</taxon>
    </lineage>
</organism>